<evidence type="ECO:0000313" key="1">
    <source>
        <dbReference type="EMBL" id="CDX55705.1"/>
    </source>
</evidence>
<protein>
    <submittedName>
        <fullName evidence="1">Uncharacterized protein</fullName>
    </submittedName>
</protein>
<dbReference type="Proteomes" id="UP000182888">
    <property type="component" value="Unassembled WGS sequence"/>
</dbReference>
<proteinExistence type="predicted"/>
<organism evidence="1 2">
    <name type="scientific">Mesorhizobium plurifarium</name>
    <dbReference type="NCBI Taxonomy" id="69974"/>
    <lineage>
        <taxon>Bacteria</taxon>
        <taxon>Pseudomonadati</taxon>
        <taxon>Pseudomonadota</taxon>
        <taxon>Alphaproteobacteria</taxon>
        <taxon>Hyphomicrobiales</taxon>
        <taxon>Phyllobacteriaceae</taxon>
        <taxon>Mesorhizobium</taxon>
    </lineage>
</organism>
<dbReference type="EMBL" id="CCND01000012">
    <property type="protein sequence ID" value="CDX55705.1"/>
    <property type="molecule type" value="Genomic_DNA"/>
</dbReference>
<gene>
    <name evidence="1" type="ORF">MPL1032_20225</name>
</gene>
<name>A0A0K2VX21_MESPL</name>
<evidence type="ECO:0000313" key="2">
    <source>
        <dbReference type="Proteomes" id="UP000182888"/>
    </source>
</evidence>
<accession>A0A0K2VX21</accession>
<dbReference type="AlphaFoldDB" id="A0A0K2VX21"/>
<reference evidence="2" key="1">
    <citation type="submission" date="2014-08" db="EMBL/GenBank/DDBJ databases">
        <authorList>
            <person name="Edwards T."/>
        </authorList>
    </citation>
    <scope>NUCLEOTIDE SEQUENCE [LARGE SCALE GENOMIC DNA]</scope>
</reference>
<sequence>MIFPHVTVSRIKVRPVLAQASRLTRRLPWRQLGVLCRAGVTIFALDGSPAPTSLIHSLNAGCEFQVID</sequence>